<proteinExistence type="predicted"/>
<dbReference type="Pfam" id="PF00078">
    <property type="entry name" value="RVT_1"/>
    <property type="match status" value="1"/>
</dbReference>
<evidence type="ECO:0000313" key="4">
    <source>
        <dbReference type="WBParaSite" id="TMUE_2000006375.1"/>
    </source>
</evidence>
<dbReference type="Proteomes" id="UP000046395">
    <property type="component" value="Unassembled WGS sequence"/>
</dbReference>
<dbReference type="PANTHER" id="PTHR33064:SF37">
    <property type="entry name" value="RIBONUCLEASE H"/>
    <property type="match status" value="1"/>
</dbReference>
<dbReference type="InterPro" id="IPR000477">
    <property type="entry name" value="RT_dom"/>
</dbReference>
<sequence>MASVILPGTARRDGRRTAPVERKPRMPVDQVRGIAAGTIARILPGNRETSGGSRREWDAFSAARNGPWATHSPHCCGRSGTQRISGHGMHEVHCPCVLLQTLARENCRHDGVKWRTIAWVRCRHRMAAACRKGRSKGRSDRQPDKAIGLRLDPRHEWYQGAWRSRRGRSRACVLQTQGGTACAATEDRDIKLDQPDLSVSFDREKLCWTAAWKWGDGKGPDVLKNVIPEYPPPKDARAPNEEELRKWIDQGWLVPYDESKYGPASGLIPLMAVVQRSKEKVRPVMDYRELNGHVEAFTANADVCAVKLREWRRKGLNLATVDLNNAHLQIHTDKSLWPYQTVIFKGRKYCLTRLGFGLNVAPLIMRTVLNHVLAQNAVVRNGTSAYIDDILVSEDVVSARQVQEHLAQYGLSTKAPENVANGARILGLRVWGEHGRLNWKRDDRTPKPAQPADPQEHLRLLRAFNRPFPGLRMAPSGNRLR</sequence>
<dbReference type="WBParaSite" id="TMUE_2000006375.1">
    <property type="protein sequence ID" value="TMUE_2000006375.1"/>
    <property type="gene ID" value="WBGene00299569"/>
</dbReference>
<dbReference type="InterPro" id="IPR051320">
    <property type="entry name" value="Viral_Replic_Matur_Polypro"/>
</dbReference>
<feature type="region of interest" description="Disordered" evidence="1">
    <location>
        <begin position="1"/>
        <end position="23"/>
    </location>
</feature>
<evidence type="ECO:0000259" key="2">
    <source>
        <dbReference type="Pfam" id="PF00078"/>
    </source>
</evidence>
<dbReference type="InterPro" id="IPR043502">
    <property type="entry name" value="DNA/RNA_pol_sf"/>
</dbReference>
<dbReference type="InterPro" id="IPR043128">
    <property type="entry name" value="Rev_trsase/Diguanyl_cyclase"/>
</dbReference>
<dbReference type="AlphaFoldDB" id="A0A5S6QGW6"/>
<dbReference type="Gene3D" id="3.10.10.10">
    <property type="entry name" value="HIV Type 1 Reverse Transcriptase, subunit A, domain 1"/>
    <property type="match status" value="1"/>
</dbReference>
<keyword evidence="3" id="KW-1185">Reference proteome</keyword>
<feature type="compositionally biased region" description="Basic and acidic residues" evidence="1">
    <location>
        <begin position="10"/>
        <end position="23"/>
    </location>
</feature>
<organism evidence="3 4">
    <name type="scientific">Trichuris muris</name>
    <name type="common">Mouse whipworm</name>
    <dbReference type="NCBI Taxonomy" id="70415"/>
    <lineage>
        <taxon>Eukaryota</taxon>
        <taxon>Metazoa</taxon>
        <taxon>Ecdysozoa</taxon>
        <taxon>Nematoda</taxon>
        <taxon>Enoplea</taxon>
        <taxon>Dorylaimia</taxon>
        <taxon>Trichinellida</taxon>
        <taxon>Trichuridae</taxon>
        <taxon>Trichuris</taxon>
    </lineage>
</organism>
<dbReference type="Gene3D" id="3.30.70.270">
    <property type="match status" value="1"/>
</dbReference>
<evidence type="ECO:0000256" key="1">
    <source>
        <dbReference type="SAM" id="MobiDB-lite"/>
    </source>
</evidence>
<feature type="domain" description="Reverse transcriptase" evidence="2">
    <location>
        <begin position="279"/>
        <end position="396"/>
    </location>
</feature>
<protein>
    <submittedName>
        <fullName evidence="4">Reverse transcriptase domain-containing protein</fullName>
    </submittedName>
</protein>
<name>A0A5S6QGW6_TRIMR</name>
<evidence type="ECO:0000313" key="3">
    <source>
        <dbReference type="Proteomes" id="UP000046395"/>
    </source>
</evidence>
<reference evidence="4" key="1">
    <citation type="submission" date="2019-12" db="UniProtKB">
        <authorList>
            <consortium name="WormBaseParasite"/>
        </authorList>
    </citation>
    <scope>IDENTIFICATION</scope>
</reference>
<accession>A0A5S6QGW6</accession>
<dbReference type="SUPFAM" id="SSF56672">
    <property type="entry name" value="DNA/RNA polymerases"/>
    <property type="match status" value="1"/>
</dbReference>
<dbReference type="PANTHER" id="PTHR33064">
    <property type="entry name" value="POL PROTEIN"/>
    <property type="match status" value="1"/>
</dbReference>